<dbReference type="Pfam" id="PF00629">
    <property type="entry name" value="MAM"/>
    <property type="match status" value="2"/>
</dbReference>
<keyword evidence="1" id="KW-0472">Membrane</keyword>
<proteinExistence type="predicted"/>
<dbReference type="Gene3D" id="2.60.120.200">
    <property type="match status" value="2"/>
</dbReference>
<evidence type="ECO:0000313" key="3">
    <source>
        <dbReference type="EMBL" id="ETE60636.1"/>
    </source>
</evidence>
<dbReference type="OrthoDB" id="8847287at2759"/>
<dbReference type="InterPro" id="IPR013320">
    <property type="entry name" value="ConA-like_dom_sf"/>
</dbReference>
<evidence type="ECO:0000259" key="2">
    <source>
        <dbReference type="PROSITE" id="PS50060"/>
    </source>
</evidence>
<evidence type="ECO:0000256" key="1">
    <source>
        <dbReference type="SAM" id="Phobius"/>
    </source>
</evidence>
<keyword evidence="4" id="KW-1185">Reference proteome</keyword>
<dbReference type="CDD" id="cd06263">
    <property type="entry name" value="MAM"/>
    <property type="match status" value="1"/>
</dbReference>
<keyword evidence="1" id="KW-1133">Transmembrane helix</keyword>
<dbReference type="GO" id="GO:0016020">
    <property type="term" value="C:membrane"/>
    <property type="evidence" value="ECO:0007669"/>
    <property type="project" value="InterPro"/>
</dbReference>
<organism evidence="3 4">
    <name type="scientific">Ophiophagus hannah</name>
    <name type="common">King cobra</name>
    <name type="synonym">Naja hannah</name>
    <dbReference type="NCBI Taxonomy" id="8665"/>
    <lineage>
        <taxon>Eukaryota</taxon>
        <taxon>Metazoa</taxon>
        <taxon>Chordata</taxon>
        <taxon>Craniata</taxon>
        <taxon>Vertebrata</taxon>
        <taxon>Euteleostomi</taxon>
        <taxon>Lepidosauria</taxon>
        <taxon>Squamata</taxon>
        <taxon>Bifurcata</taxon>
        <taxon>Unidentata</taxon>
        <taxon>Episquamata</taxon>
        <taxon>Toxicofera</taxon>
        <taxon>Serpentes</taxon>
        <taxon>Colubroidea</taxon>
        <taxon>Elapidae</taxon>
        <taxon>Elapinae</taxon>
        <taxon>Ophiophagus</taxon>
    </lineage>
</organism>
<gene>
    <name evidence="3" type="primary">MAMDC4</name>
    <name evidence="3" type="ORF">L345_13624</name>
</gene>
<accession>V8NFA3</accession>
<dbReference type="EMBL" id="AZIM01004519">
    <property type="protein sequence ID" value="ETE60636.1"/>
    <property type="molecule type" value="Genomic_DNA"/>
</dbReference>
<protein>
    <submittedName>
        <fullName evidence="3">Apical endosomal glycoprotein</fullName>
    </submittedName>
</protein>
<dbReference type="PANTHER" id="PTHR23282">
    <property type="entry name" value="APICAL ENDOSOMAL GLYCOPROTEIN PRECURSOR"/>
    <property type="match status" value="1"/>
</dbReference>
<feature type="domain" description="MAM" evidence="2">
    <location>
        <begin position="146"/>
        <end position="310"/>
    </location>
</feature>
<feature type="non-terminal residue" evidence="3">
    <location>
        <position position="1"/>
    </location>
</feature>
<dbReference type="InterPro" id="IPR000998">
    <property type="entry name" value="MAM_dom"/>
</dbReference>
<feature type="transmembrane region" description="Helical" evidence="1">
    <location>
        <begin position="328"/>
        <end position="350"/>
    </location>
</feature>
<comment type="caution">
    <text evidence="3">The sequence shown here is derived from an EMBL/GenBank/DDBJ whole genome shotgun (WGS) entry which is preliminary data.</text>
</comment>
<dbReference type="Proteomes" id="UP000018936">
    <property type="component" value="Unassembled WGS sequence"/>
</dbReference>
<dbReference type="SMART" id="SM00137">
    <property type="entry name" value="MAM"/>
    <property type="match status" value="1"/>
</dbReference>
<dbReference type="PROSITE" id="PS50060">
    <property type="entry name" value="MAM_2"/>
    <property type="match status" value="2"/>
</dbReference>
<sequence>MILRTGADKLPLGQTAILRSGTFPPLLRTHCVSFWYHLSSSEPGSLTAYVEEEGAAEAGMLSLDPTEGEAWRYGSFVAKVHGRWQVGTVAFLNSSCMPGLPGNSLSWPRASSAIFAFREQVAFAVTGTGGEPASYVALDDVLVKEGGCSEPGPCGWSKPHGDWYSWDWKEAATTLHSPSPKEDHTLGTNAGHYAYVDLAVLSLGKSTARLASEPLAPTTGSCLQFHYHMDFLGQSSSPAELRVRLTGAQGERVIWTATGHQRRAWTNRTLLVTSPVEFQIVLEASSGAWASSGVIALDDLRYAAGPDCASPQAGQVEESGSPLPVSTIGVVAGVVNTVLLLLIMAACCLWKRRGSRERMVEEEEEANGQGFDNITFRDDRIILPQMAPGSSTS</sequence>
<evidence type="ECO:0000313" key="4">
    <source>
        <dbReference type="Proteomes" id="UP000018936"/>
    </source>
</evidence>
<feature type="domain" description="MAM" evidence="2">
    <location>
        <begin position="1"/>
        <end position="150"/>
    </location>
</feature>
<name>V8NFA3_OPHHA</name>
<dbReference type="InterPro" id="IPR051560">
    <property type="entry name" value="MAM_domain-containing"/>
</dbReference>
<keyword evidence="1" id="KW-0812">Transmembrane</keyword>
<dbReference type="PANTHER" id="PTHR23282:SF101">
    <property type="entry name" value="MAM DOMAIN-CONTAINING PROTEIN"/>
    <property type="match status" value="1"/>
</dbReference>
<reference evidence="3 4" key="1">
    <citation type="journal article" date="2013" name="Proc. Natl. Acad. Sci. U.S.A.">
        <title>The king cobra genome reveals dynamic gene evolution and adaptation in the snake venom system.</title>
        <authorList>
            <person name="Vonk F.J."/>
            <person name="Casewell N.R."/>
            <person name="Henkel C.V."/>
            <person name="Heimberg A.M."/>
            <person name="Jansen H.J."/>
            <person name="McCleary R.J."/>
            <person name="Kerkkamp H.M."/>
            <person name="Vos R.A."/>
            <person name="Guerreiro I."/>
            <person name="Calvete J.J."/>
            <person name="Wuster W."/>
            <person name="Woods A.E."/>
            <person name="Logan J.M."/>
            <person name="Harrison R.A."/>
            <person name="Castoe T.A."/>
            <person name="de Koning A.P."/>
            <person name="Pollock D.D."/>
            <person name="Yandell M."/>
            <person name="Calderon D."/>
            <person name="Renjifo C."/>
            <person name="Currier R.B."/>
            <person name="Salgado D."/>
            <person name="Pla D."/>
            <person name="Sanz L."/>
            <person name="Hyder A.S."/>
            <person name="Ribeiro J.M."/>
            <person name="Arntzen J.W."/>
            <person name="van den Thillart G.E."/>
            <person name="Boetzer M."/>
            <person name="Pirovano W."/>
            <person name="Dirks R.P."/>
            <person name="Spaink H.P."/>
            <person name="Duboule D."/>
            <person name="McGlinn E."/>
            <person name="Kini R.M."/>
            <person name="Richardson M.K."/>
        </authorList>
    </citation>
    <scope>NUCLEOTIDE SEQUENCE</scope>
    <source>
        <tissue evidence="3">Blood</tissue>
    </source>
</reference>
<dbReference type="SUPFAM" id="SSF49899">
    <property type="entry name" value="Concanavalin A-like lectins/glucanases"/>
    <property type="match status" value="2"/>
</dbReference>
<dbReference type="AlphaFoldDB" id="V8NFA3"/>